<dbReference type="InterPro" id="IPR039315">
    <property type="entry name" value="CheW"/>
</dbReference>
<accession>A0A124IVN4</accession>
<evidence type="ECO:0000313" key="2">
    <source>
        <dbReference type="EMBL" id="KUO94816.1"/>
    </source>
</evidence>
<dbReference type="RefSeq" id="WP_067719504.1">
    <property type="nucleotide sequence ID" value="NZ_LPVJ01000070.1"/>
</dbReference>
<dbReference type="Gene3D" id="2.30.30.40">
    <property type="entry name" value="SH3 Domains"/>
    <property type="match status" value="1"/>
</dbReference>
<dbReference type="SUPFAM" id="SSF50341">
    <property type="entry name" value="CheW-like"/>
    <property type="match status" value="1"/>
</dbReference>
<dbReference type="PROSITE" id="PS50851">
    <property type="entry name" value="CHEW"/>
    <property type="match status" value="1"/>
</dbReference>
<dbReference type="AlphaFoldDB" id="A0A124IVN4"/>
<dbReference type="Pfam" id="PF01584">
    <property type="entry name" value="CheW"/>
    <property type="match status" value="1"/>
</dbReference>
<name>A0A124IVN4_9BACL</name>
<proteinExistence type="predicted"/>
<dbReference type="GO" id="GO:0007165">
    <property type="term" value="P:signal transduction"/>
    <property type="evidence" value="ECO:0007669"/>
    <property type="project" value="InterPro"/>
</dbReference>
<dbReference type="Gene3D" id="2.40.50.180">
    <property type="entry name" value="CheA-289, Domain 4"/>
    <property type="match status" value="1"/>
</dbReference>
<dbReference type="PANTHER" id="PTHR22617">
    <property type="entry name" value="CHEMOTAXIS SENSOR HISTIDINE KINASE-RELATED"/>
    <property type="match status" value="1"/>
</dbReference>
<keyword evidence="3" id="KW-1185">Reference proteome</keyword>
<sequence length="129" mass="14262">MKCVTFRLGTEIYGLPVDAVRSIERLSKIRAVPCAPSHVLGIMNLRGVVTSVSDLHTVFSMQKSEQTDESRLLILADIAFLIDEALDVLDINEGDIRPQEDQPEVISGVLQHNNDLIAILSPDQLVEQL</sequence>
<dbReference type="Proteomes" id="UP000053557">
    <property type="component" value="Unassembled WGS sequence"/>
</dbReference>
<feature type="domain" description="CheW-like" evidence="1">
    <location>
        <begin position="1"/>
        <end position="129"/>
    </location>
</feature>
<evidence type="ECO:0000259" key="1">
    <source>
        <dbReference type="PROSITE" id="PS50851"/>
    </source>
</evidence>
<comment type="caution">
    <text evidence="2">The sequence shown here is derived from an EMBL/GenBank/DDBJ whole genome shotgun (WGS) entry which is preliminary data.</text>
</comment>
<dbReference type="SMART" id="SM00260">
    <property type="entry name" value="CheW"/>
    <property type="match status" value="1"/>
</dbReference>
<dbReference type="PANTHER" id="PTHR22617:SF23">
    <property type="entry name" value="CHEMOTAXIS PROTEIN CHEW"/>
    <property type="match status" value="1"/>
</dbReference>
<dbReference type="OrthoDB" id="9787997at2"/>
<protein>
    <recommendedName>
        <fullName evidence="1">CheW-like domain-containing protein</fullName>
    </recommendedName>
</protein>
<dbReference type="GO" id="GO:0006935">
    <property type="term" value="P:chemotaxis"/>
    <property type="evidence" value="ECO:0007669"/>
    <property type="project" value="InterPro"/>
</dbReference>
<evidence type="ECO:0000313" key="3">
    <source>
        <dbReference type="Proteomes" id="UP000053557"/>
    </source>
</evidence>
<gene>
    <name evidence="2" type="ORF">ATW55_10415</name>
</gene>
<organism evidence="2 3">
    <name type="scientific">Ferroacidibacillus organovorans</name>
    <dbReference type="NCBI Taxonomy" id="1765683"/>
    <lineage>
        <taxon>Bacteria</taxon>
        <taxon>Bacillati</taxon>
        <taxon>Bacillota</taxon>
        <taxon>Bacilli</taxon>
        <taxon>Bacillales</taxon>
        <taxon>Alicyclobacillaceae</taxon>
        <taxon>Ferroacidibacillus</taxon>
    </lineage>
</organism>
<dbReference type="GO" id="GO:0005829">
    <property type="term" value="C:cytosol"/>
    <property type="evidence" value="ECO:0007669"/>
    <property type="project" value="TreeGrafter"/>
</dbReference>
<reference evidence="2 3" key="1">
    <citation type="submission" date="2015-12" db="EMBL/GenBank/DDBJ databases">
        <title>Draft genome sequence of Acidibacillus ferrooxidans ITV001, isolated from a chalcopyrite acid mine drainage site in Brazil.</title>
        <authorList>
            <person name="Dall'Agnol H."/>
            <person name="Nancucheo I."/>
            <person name="Johnson B."/>
            <person name="Oliveira R."/>
            <person name="Leite L."/>
            <person name="Pylro V."/>
            <person name="Nunes G.L."/>
            <person name="Tzotzos G."/>
            <person name="Fernandes G.R."/>
            <person name="Dutra J."/>
            <person name="Orellana S.C."/>
            <person name="Oliveira G."/>
        </authorList>
    </citation>
    <scope>NUCLEOTIDE SEQUENCE [LARGE SCALE GENOMIC DNA]</scope>
    <source>
        <strain evidence="3">ITV01</strain>
    </source>
</reference>
<dbReference type="InterPro" id="IPR002545">
    <property type="entry name" value="CheW-lke_dom"/>
</dbReference>
<dbReference type="InterPro" id="IPR036061">
    <property type="entry name" value="CheW-like_dom_sf"/>
</dbReference>
<dbReference type="EMBL" id="LPVJ01000070">
    <property type="protein sequence ID" value="KUO94816.1"/>
    <property type="molecule type" value="Genomic_DNA"/>
</dbReference>